<evidence type="ECO:0000256" key="2">
    <source>
        <dbReference type="ARBA" id="ARBA00004496"/>
    </source>
</evidence>
<keyword evidence="13" id="KW-0175">Coiled coil</keyword>
<dbReference type="InterPro" id="IPR013800">
    <property type="entry name" value="STAT_TF_alpha"/>
</dbReference>
<evidence type="ECO:0000259" key="20">
    <source>
        <dbReference type="PROSITE" id="PS50001"/>
    </source>
</evidence>
<evidence type="ECO:0000313" key="21">
    <source>
        <dbReference type="EMBL" id="KAG0118701.1"/>
    </source>
</evidence>
<dbReference type="InterPro" id="IPR046991">
    <property type="entry name" value="STAT4_CC"/>
</dbReference>
<dbReference type="InterPro" id="IPR038295">
    <property type="entry name" value="STAT1_C_sf"/>
</dbReference>
<evidence type="ECO:0000256" key="16">
    <source>
        <dbReference type="ARBA" id="ARBA00023163"/>
    </source>
</evidence>
<dbReference type="Pfam" id="PF12162">
    <property type="entry name" value="STAT1_TAZ2bind"/>
    <property type="match status" value="1"/>
</dbReference>
<dbReference type="Gene3D" id="3.30.505.10">
    <property type="entry name" value="SH2 domain"/>
    <property type="match status" value="2"/>
</dbReference>
<comment type="subcellular location">
    <subcellularLocation>
        <location evidence="2">Cytoplasm</location>
    </subcellularLocation>
    <subcellularLocation>
        <location evidence="1">Nucleus</location>
    </subcellularLocation>
</comment>
<dbReference type="GO" id="GO:0005737">
    <property type="term" value="C:cytoplasm"/>
    <property type="evidence" value="ECO:0007669"/>
    <property type="project" value="UniProtKB-SubCell"/>
</dbReference>
<dbReference type="SUPFAM" id="SSF55550">
    <property type="entry name" value="SH2 domain"/>
    <property type="match status" value="2"/>
</dbReference>
<keyword evidence="15" id="KW-0010">Activator</keyword>
<dbReference type="GO" id="GO:0060333">
    <property type="term" value="P:type II interferon-mediated signaling pathway"/>
    <property type="evidence" value="ECO:0007669"/>
    <property type="project" value="UniProtKB-ARBA"/>
</dbReference>
<keyword evidence="23" id="KW-1185">Reference proteome</keyword>
<name>A0A835NP77_9PASS</name>
<dbReference type="SUPFAM" id="SSF49417">
    <property type="entry name" value="p53-like transcription factors"/>
    <property type="match status" value="2"/>
</dbReference>
<dbReference type="CDD" id="cd16854">
    <property type="entry name" value="STAT4_CCD"/>
    <property type="match status" value="1"/>
</dbReference>
<dbReference type="Pfam" id="PF01017">
    <property type="entry name" value="STAT_alpha"/>
    <property type="match status" value="3"/>
</dbReference>
<evidence type="ECO:0000256" key="17">
    <source>
        <dbReference type="ARBA" id="ARBA00023242"/>
    </source>
</evidence>
<evidence type="ECO:0000256" key="9">
    <source>
        <dbReference type="ARBA" id="ARBA00022843"/>
    </source>
</evidence>
<comment type="caution">
    <text evidence="21">The sequence shown here is derived from an EMBL/GenBank/DDBJ whole genome shotgun (WGS) entry which is preliminary data.</text>
</comment>
<dbReference type="InterPro" id="IPR013801">
    <property type="entry name" value="STAT_TF_DNA-bd"/>
</dbReference>
<feature type="region of interest" description="Disordered" evidence="19">
    <location>
        <begin position="699"/>
        <end position="731"/>
    </location>
</feature>
<dbReference type="FunFam" id="1.20.1050.20:FF:000001">
    <property type="entry name" value="Signal transducer and activator of transcription"/>
    <property type="match status" value="2"/>
</dbReference>
<dbReference type="PROSITE" id="PS50001">
    <property type="entry name" value="SH2"/>
    <property type="match status" value="2"/>
</dbReference>
<dbReference type="InterPro" id="IPR036535">
    <property type="entry name" value="STAT_N_sf"/>
</dbReference>
<dbReference type="InterPro" id="IPR008967">
    <property type="entry name" value="p53-like_TF_DNA-bd_sf"/>
</dbReference>
<keyword evidence="6" id="KW-1017">Isopeptide bond</keyword>
<accession>A0A835NP77</accession>
<keyword evidence="9" id="KW-0832">Ubl conjugation</keyword>
<dbReference type="Gene3D" id="1.10.238.10">
    <property type="entry name" value="EF-hand"/>
    <property type="match status" value="2"/>
</dbReference>
<dbReference type="GO" id="GO:0005654">
    <property type="term" value="C:nucleoplasm"/>
    <property type="evidence" value="ECO:0007669"/>
    <property type="project" value="UniProtKB-ARBA"/>
</dbReference>
<dbReference type="EMBL" id="JADDUC010000104">
    <property type="protein sequence ID" value="KAG0118701.1"/>
    <property type="molecule type" value="Genomic_DNA"/>
</dbReference>
<evidence type="ECO:0000256" key="19">
    <source>
        <dbReference type="SAM" id="MobiDB-lite"/>
    </source>
</evidence>
<proteinExistence type="inferred from homology"/>
<dbReference type="InterPro" id="IPR001217">
    <property type="entry name" value="STAT"/>
</dbReference>
<dbReference type="InterPro" id="IPR048988">
    <property type="entry name" value="STAT_linker"/>
</dbReference>
<keyword evidence="10" id="KW-0007">Acetylation</keyword>
<evidence type="ECO:0000256" key="1">
    <source>
        <dbReference type="ARBA" id="ARBA00004123"/>
    </source>
</evidence>
<dbReference type="Pfam" id="PF02865">
    <property type="entry name" value="STAT_int"/>
    <property type="match status" value="2"/>
</dbReference>
<dbReference type="Proteomes" id="UP000618051">
    <property type="component" value="Unassembled WGS sequence"/>
</dbReference>
<keyword evidence="11 18" id="KW-0727">SH2 domain</keyword>
<keyword evidence="14" id="KW-0238">DNA-binding</keyword>
<dbReference type="InterPro" id="IPR029839">
    <property type="entry name" value="STAT4_DBD"/>
</dbReference>
<dbReference type="SUPFAM" id="SSF47655">
    <property type="entry name" value="STAT"/>
    <property type="match status" value="2"/>
</dbReference>
<dbReference type="GO" id="GO:0000981">
    <property type="term" value="F:DNA-binding transcription factor activity, RNA polymerase II-specific"/>
    <property type="evidence" value="ECO:0007669"/>
    <property type="project" value="UniProtKB-ARBA"/>
</dbReference>
<dbReference type="InterPro" id="IPR022752">
    <property type="entry name" value="STAT1_TAZ2-bd_C"/>
</dbReference>
<evidence type="ECO:0000256" key="8">
    <source>
        <dbReference type="ARBA" id="ARBA00022765"/>
    </source>
</evidence>
<evidence type="ECO:0000313" key="22">
    <source>
        <dbReference type="EMBL" id="KAI1237035.1"/>
    </source>
</evidence>
<organism evidence="21">
    <name type="scientific">Lamprotornis superbus</name>
    <dbReference type="NCBI Taxonomy" id="245042"/>
    <lineage>
        <taxon>Eukaryota</taxon>
        <taxon>Metazoa</taxon>
        <taxon>Chordata</taxon>
        <taxon>Craniata</taxon>
        <taxon>Vertebrata</taxon>
        <taxon>Euteleostomi</taxon>
        <taxon>Archelosauria</taxon>
        <taxon>Archosauria</taxon>
        <taxon>Dinosauria</taxon>
        <taxon>Saurischia</taxon>
        <taxon>Theropoda</taxon>
        <taxon>Coelurosauria</taxon>
        <taxon>Aves</taxon>
        <taxon>Neognathae</taxon>
        <taxon>Neoaves</taxon>
        <taxon>Telluraves</taxon>
        <taxon>Australaves</taxon>
        <taxon>Passeriformes</taxon>
        <taxon>Sturnidae</taxon>
        <taxon>Lamprotornis</taxon>
    </lineage>
</organism>
<dbReference type="SMART" id="SM00964">
    <property type="entry name" value="STAT_int"/>
    <property type="match status" value="2"/>
</dbReference>
<dbReference type="EMBL" id="JADDUC020000008">
    <property type="protein sequence ID" value="KAI1237035.1"/>
    <property type="molecule type" value="Genomic_DNA"/>
</dbReference>
<dbReference type="SUPFAM" id="SSF48092">
    <property type="entry name" value="Transcription factor STAT-4 N-domain"/>
    <property type="match status" value="2"/>
</dbReference>
<keyword evidence="8" id="KW-0013">ADP-ribosylation</keyword>
<dbReference type="Gene3D" id="1.20.1050.20">
    <property type="entry name" value="STAT transcription factor, all-alpha domain"/>
    <property type="match status" value="3"/>
</dbReference>
<sequence>MSQWSQVQQLEIKFLEQVDQFYDDNFPMEIRHLLAQWIESQDWEAAANNEAMAMILLQNLIIQVDEQLDRVSQEKNLLLIHNLKRVRKLLQCENFFEISQFPPLPSPLNHTQMQTRGKYHGNPMHIAVIISNCLREERRILAAASMPVQGPLEKSLQNSVVSERQRNVEHKVSAIKNSAQMTDQDVKYLEDLQEEFDFRYKTIQSLEQNDKNSALIKQEMLALQAMLNTLDYKRKEVLSKIGRVIHEIDVLMSNMLTEELLDWKRRQQIACIGGPLHGGLDQLQNWFLFFSLKYFSFSNKDAKNSFKIFTLLAESLFQVRRQLEKLDELLTRLTYDGDPIPVQRPQLLEKVNFLLYNLFRNSFVVERQPCMPTHPQRPMVLKTLIQFTVKLRLLIKLPELNYQIRVKATIDNNRRFVLCGTHVKAMNMDESANGSLSVEFRHLGPHMVTEELHSISFETQVCLYGLTINLETSSLPVVMISNVSQLPNAWASIIWYNLSTNDPQNLSFFNNPPAATLSQLLEVLSWQFSSYVGRGLNSEQLNMLAEKLMGQQVSYNDYQLSWAKFCKEHLPGKSFTFWIWLEAILDLIKKHILPLWIDGYIMGFVSKEKERILLKDKTPGTFLLRFSESNLGGITFTWVDQLENGDVTFHSVEPYNKGRLSALPFADILRDYKVIMADNVPENPLKYLYPDIPKDKAFGKHYSCQPNEDPPPPSEEGEGTDHPGHSQQSLDFNNFNTTVFAGFKHQTKPKIAMLDQETDTASPCPAPLQTCGARERSKRTAVPGTALTPIPLIILRLQHRWAASAEQLQQLDSKYLEQVHQLYDDSFPMEIRQYLAQWLENQDWEHAASNVSFATLLFHELLSQLDDQFSRFLIENNFLLQHNIRKSKRNLQDNFQEDPIHMAMIIHNCLKEERKILNCARASNEMEVGSVQNTAAGMPDKQKELDAKVRAVKSSVTDVEQDIKTLEDMQDEYDFKCKTLQNREHESNSMSQEEYKKEQLNLQHMFLALDCKRKEVVNKIVQLLQITEHTQAALINDELVEWKHRQQTACIGGPPNACLDRLQNWFTIVAESLQQVRQQLKKLEELEQKFTYDPDPITKNKQVLQDRTHKLFQQLIQSSFVVERQPCMPTHPQRPLVLKTGVQFTVKLRLLVKLQELNYNLKVKVLFDKDVTEKNSVKGFRKFNILGTNTKVMNMEESTNGSLAAEFRHLQLKEQKNTGSRTNEGPLIVTEELHSLSFETQLCQPGLVIDLETTSLPIVVISNVSQLPSGWASILWFNMLSTDPKNLSFFLNPPCAKWSKLSDVLSWQFSSVTKRGLNADQLSMLGEKLLGPTNGGSQDGLIPWTRFCKVCTVIKTEMEEGSHLTLLWILFGENINDKSFPFWLWIEGILELIKKHLLCLWNDGSGLNVNIFTPQLQESSVKALCSTSLVSLPKPPPFFAEGAAKDVCISPQAEVRVLGEAVLAQHSLGFMLGSNSALSFQHYSCIIGFISKERERALLKDQSPGTFLLRFSESSKEGAITFTWVEESQNEPQFHSVEPYTKKELSAVTFPDIIRNYKVMAAENIPENPLRFLYPNIPKDNAFGKYYSRPKEAPEPMDLDGPKGNGYIKTELISVSEVHPSRLQSPENLLPMSPEEFDEVSRMVGPAEIDTVQDTSARVEEEEGGNVSSSMTVVEETCIHCLKELVKRLKQLTHGAEQRGCRALVLYPTCPGTGTGQPLEGALPEQGLDKVTSKGHSRPTSCCLGKKELLQFGVSCPRHLMCLLQKLQRKIQGPREHGTCHTGFSGKTMSATIHRKRHLLTCVPGAELLSHTRGNPSDAISCSLVDGSARREHTPKPGLSPALLLTSIALAGSWCSHQEQHCQPPRGSANTPARNTCTEWKHPCSLATGKDWICPVRIETPQKLNNIHVSYRKKQLCECMYFSISIANLKNKTKKKRLQRQILRNLKHVTKPAWNISLPQEDVAAPRAHNLFPDVVINKNKTSLQKTNSQHIGFKIVHGQAKSHKANLQSSVAATSQVTEIKEGADAALTFYNKKEKQTT</sequence>
<evidence type="ECO:0000256" key="4">
    <source>
        <dbReference type="ARBA" id="ARBA00022481"/>
    </source>
</evidence>
<dbReference type="OrthoDB" id="19300at2759"/>
<dbReference type="GO" id="GO:0007259">
    <property type="term" value="P:cell surface receptor signaling pathway via JAK-STAT"/>
    <property type="evidence" value="ECO:0007669"/>
    <property type="project" value="UniProtKB-ARBA"/>
</dbReference>
<reference evidence="21" key="1">
    <citation type="submission" date="2020-10" db="EMBL/GenBank/DDBJ databases">
        <title>Feather gene expression reveals the developmental basis of iridescence in African starlings.</title>
        <authorList>
            <person name="Rubenstein D.R."/>
        </authorList>
    </citation>
    <scope>NUCLEOTIDE SEQUENCE</scope>
    <source>
        <strain evidence="21">SS15</strain>
        <tissue evidence="21">Liver</tissue>
    </source>
</reference>
<dbReference type="FunFam" id="1.10.238.10:FF:000012">
    <property type="entry name" value="Signal transducer and activator of transcription"/>
    <property type="match status" value="1"/>
</dbReference>
<keyword evidence="17" id="KW-0539">Nucleus</keyword>
<dbReference type="InterPro" id="IPR013799">
    <property type="entry name" value="STAT_TF_prot_interaction"/>
</dbReference>
<dbReference type="InterPro" id="IPR012345">
    <property type="entry name" value="STAT_TF_DNA-bd_N"/>
</dbReference>
<dbReference type="FunFam" id="1.10.532.10:FF:000001">
    <property type="entry name" value="Signal transducer and activator of transcription"/>
    <property type="match status" value="1"/>
</dbReference>
<dbReference type="CDD" id="cd16845">
    <property type="entry name" value="STAT1_DBD"/>
    <property type="match status" value="1"/>
</dbReference>
<comment type="similarity">
    <text evidence="3">Belongs to the transcription factor STAT family.</text>
</comment>
<dbReference type="GO" id="GO:0042981">
    <property type="term" value="P:regulation of apoptotic process"/>
    <property type="evidence" value="ECO:0007669"/>
    <property type="project" value="UniProtKB-ARBA"/>
</dbReference>
<dbReference type="CDD" id="cd16851">
    <property type="entry name" value="STAT1_CCD"/>
    <property type="match status" value="1"/>
</dbReference>
<evidence type="ECO:0000256" key="12">
    <source>
        <dbReference type="ARBA" id="ARBA00023015"/>
    </source>
</evidence>
<evidence type="ECO:0000256" key="6">
    <source>
        <dbReference type="ARBA" id="ARBA00022499"/>
    </source>
</evidence>
<keyword evidence="16" id="KW-0804">Transcription</keyword>
<dbReference type="FunFam" id="2.60.40.630:FF:000001">
    <property type="entry name" value="Signal transducer and activator of transcription"/>
    <property type="match status" value="2"/>
</dbReference>
<dbReference type="InterPro" id="IPR036860">
    <property type="entry name" value="SH2_dom_sf"/>
</dbReference>
<dbReference type="InterPro" id="IPR015988">
    <property type="entry name" value="STAT_TF_CC"/>
</dbReference>
<dbReference type="Pfam" id="PF21354">
    <property type="entry name" value="STAT_linker"/>
    <property type="match status" value="2"/>
</dbReference>
<evidence type="ECO:0000256" key="18">
    <source>
        <dbReference type="PROSITE-ProRule" id="PRU00191"/>
    </source>
</evidence>
<dbReference type="Gene3D" id="1.10.532.10">
    <property type="entry name" value="STAT transcription factor, N-terminal domain"/>
    <property type="match status" value="2"/>
</dbReference>
<dbReference type="GO" id="GO:0060337">
    <property type="term" value="P:type I interferon-mediated signaling pathway"/>
    <property type="evidence" value="ECO:0007669"/>
    <property type="project" value="UniProtKB-ARBA"/>
</dbReference>
<keyword evidence="7" id="KW-0597">Phosphoprotein</keyword>
<evidence type="ECO:0000256" key="14">
    <source>
        <dbReference type="ARBA" id="ARBA00023125"/>
    </source>
</evidence>
<dbReference type="CDD" id="cd16848">
    <property type="entry name" value="STAT4_DBD"/>
    <property type="match status" value="1"/>
</dbReference>
<evidence type="ECO:0000256" key="3">
    <source>
        <dbReference type="ARBA" id="ARBA00005586"/>
    </source>
</evidence>
<reference evidence="22 23" key="2">
    <citation type="journal article" date="2021" name="J. Hered.">
        <title>Feather Gene Expression Elucidates the Developmental Basis of Plumage Iridescence in African Starlings.</title>
        <authorList>
            <person name="Rubenstein D.R."/>
            <person name="Corvelo A."/>
            <person name="MacManes M.D."/>
            <person name="Maia R."/>
            <person name="Narzisi G."/>
            <person name="Rousaki A."/>
            <person name="Vandenabeele P."/>
            <person name="Shawkey M.D."/>
            <person name="Solomon J."/>
        </authorList>
    </citation>
    <scope>NUCLEOTIDE SEQUENCE [LARGE SCALE GENOMIC DNA]</scope>
    <source>
        <strain evidence="22">SS15</strain>
    </source>
</reference>
<dbReference type="Pfam" id="PF02864">
    <property type="entry name" value="STAT_bind"/>
    <property type="match status" value="2"/>
</dbReference>
<keyword evidence="4" id="KW-0488">Methylation</keyword>
<feature type="domain" description="SH2" evidence="20">
    <location>
        <begin position="1485"/>
        <end position="1587"/>
    </location>
</feature>
<dbReference type="GO" id="GO:0003677">
    <property type="term" value="F:DNA binding"/>
    <property type="evidence" value="ECO:0007669"/>
    <property type="project" value="UniProtKB-KW"/>
</dbReference>
<evidence type="ECO:0000256" key="10">
    <source>
        <dbReference type="ARBA" id="ARBA00022990"/>
    </source>
</evidence>
<dbReference type="FunFam" id="3.30.505.10:FF:000003">
    <property type="entry name" value="Signal transducer and activator of transcription"/>
    <property type="match status" value="2"/>
</dbReference>
<dbReference type="Gene3D" id="2.60.40.630">
    <property type="entry name" value="STAT transcription factor, DNA-binding domain"/>
    <property type="match status" value="2"/>
</dbReference>
<reference evidence="22" key="3">
    <citation type="submission" date="2022-01" db="EMBL/GenBank/DDBJ databases">
        <authorList>
            <person name="Rubenstein D.R."/>
        </authorList>
    </citation>
    <scope>NUCLEOTIDE SEQUENCE</scope>
    <source>
        <strain evidence="22">SS15</strain>
        <tissue evidence="22">Liver</tissue>
    </source>
</reference>
<evidence type="ECO:0000256" key="7">
    <source>
        <dbReference type="ARBA" id="ARBA00022553"/>
    </source>
</evidence>
<keyword evidence="5" id="KW-0963">Cytoplasm</keyword>
<evidence type="ECO:0000256" key="13">
    <source>
        <dbReference type="ARBA" id="ARBA00023054"/>
    </source>
</evidence>
<dbReference type="InterPro" id="IPR000980">
    <property type="entry name" value="SH2"/>
</dbReference>
<dbReference type="PANTHER" id="PTHR11801">
    <property type="entry name" value="SIGNAL TRANSDUCER AND ACTIVATOR OF TRANSCRIPTION"/>
    <property type="match status" value="1"/>
</dbReference>
<keyword evidence="12" id="KW-0805">Transcription regulation</keyword>
<protein>
    <submittedName>
        <fullName evidence="22">Signal transducer and activator of transcription 4</fullName>
    </submittedName>
</protein>
<evidence type="ECO:0000313" key="23">
    <source>
        <dbReference type="Proteomes" id="UP000618051"/>
    </source>
</evidence>
<dbReference type="GO" id="GO:0051607">
    <property type="term" value="P:defense response to virus"/>
    <property type="evidence" value="ECO:0007669"/>
    <property type="project" value="UniProtKB-ARBA"/>
</dbReference>
<evidence type="ECO:0000256" key="5">
    <source>
        <dbReference type="ARBA" id="ARBA00022490"/>
    </source>
</evidence>
<evidence type="ECO:0000256" key="15">
    <source>
        <dbReference type="ARBA" id="ARBA00023159"/>
    </source>
</evidence>
<evidence type="ECO:0000256" key="11">
    <source>
        <dbReference type="ARBA" id="ARBA00022999"/>
    </source>
</evidence>
<dbReference type="GO" id="GO:0051093">
    <property type="term" value="P:negative regulation of developmental process"/>
    <property type="evidence" value="ECO:0007669"/>
    <property type="project" value="UniProtKB-ARBA"/>
</dbReference>
<dbReference type="Pfam" id="PF00017">
    <property type="entry name" value="SH2"/>
    <property type="match status" value="2"/>
</dbReference>
<feature type="domain" description="SH2" evidence="20">
    <location>
        <begin position="596"/>
        <end position="698"/>
    </location>
</feature>
<dbReference type="Gene3D" id="6.10.250.3310">
    <property type="entry name" value="signal transducer and activator of transcription 1"/>
    <property type="match status" value="1"/>
</dbReference>
<gene>
    <name evidence="21" type="ORF">IHE44_000658</name>
    <name evidence="22" type="ORF">IHE44_0014288</name>
</gene>